<keyword evidence="5" id="KW-1185">Reference proteome</keyword>
<reference evidence="4 5" key="1">
    <citation type="journal article" date="2018" name="Sci. Data">
        <title>The draft genome sequence of cork oak.</title>
        <authorList>
            <person name="Ramos A.M."/>
            <person name="Usie A."/>
            <person name="Barbosa P."/>
            <person name="Barros P.M."/>
            <person name="Capote T."/>
            <person name="Chaves I."/>
            <person name="Simoes F."/>
            <person name="Abreu I."/>
            <person name="Carrasquinho I."/>
            <person name="Faro C."/>
            <person name="Guimaraes J.B."/>
            <person name="Mendonca D."/>
            <person name="Nobrega F."/>
            <person name="Rodrigues L."/>
            <person name="Saibo N.J.M."/>
            <person name="Varela M.C."/>
            <person name="Egas C."/>
            <person name="Matos J."/>
            <person name="Miguel C.M."/>
            <person name="Oliveira M.M."/>
            <person name="Ricardo C.P."/>
            <person name="Goncalves S."/>
        </authorList>
    </citation>
    <scope>NUCLEOTIDE SEQUENCE [LARGE SCALE GENOMIC DNA]</scope>
    <source>
        <strain evidence="5">cv. HL8</strain>
    </source>
</reference>
<protein>
    <recommendedName>
        <fullName evidence="3">C-JID domain-containing protein</fullName>
    </recommendedName>
</protein>
<dbReference type="EMBL" id="PKMF04000347">
    <property type="protein sequence ID" value="KAK7836653.1"/>
    <property type="molecule type" value="Genomic_DNA"/>
</dbReference>
<dbReference type="Proteomes" id="UP000237347">
    <property type="component" value="Unassembled WGS sequence"/>
</dbReference>
<feature type="non-terminal residue" evidence="4">
    <location>
        <position position="1"/>
    </location>
</feature>
<comment type="caution">
    <text evidence="4">The sequence shown here is derived from an EMBL/GenBank/DDBJ whole genome shotgun (WGS) entry which is preliminary data.</text>
</comment>
<name>A0AAW0KDM4_QUESU</name>
<sequence>DQILQIEGFCHVLRQSEIPKWFADPNFGSFAPIPLPSNLFSNRSWEGIALCVIFTVPTNLNDGSPGQDSKYFHEFFCRLVVNGDLIAFKVPKETYVGSFGLWLYISNSRFRQHLNERNSISPSIEVNSPDIKIGWCGARILYKQDMVEFVQNLRQITFGSPNLPQGHEKFKEDNMSVSQSPDRKLQSLLSELYQSCLSVRQAIETAIGTNEVLGLRRLRWEMIWRFRLFSFSSFFLLCFGYGSALESLIVEDDYDCSEDWARTHLYDYIFPQVAYSPIWFTNENWGPSIRFPLPRDYHDDSSWLGFSTYALYTIQMQRDGINYKQDSTIFLSYSSFSASDDIATMKKIIVAISHKKG</sequence>
<accession>A0AAW0KDM4</accession>
<dbReference type="AlphaFoldDB" id="A0AAW0KDM4"/>
<keyword evidence="2" id="KW-0677">Repeat</keyword>
<keyword evidence="1" id="KW-0433">Leucine-rich repeat</keyword>
<evidence type="ECO:0000256" key="1">
    <source>
        <dbReference type="ARBA" id="ARBA00022614"/>
    </source>
</evidence>
<gene>
    <name evidence="4" type="ORF">CFP56_022242</name>
</gene>
<evidence type="ECO:0000313" key="4">
    <source>
        <dbReference type="EMBL" id="KAK7836653.1"/>
    </source>
</evidence>
<dbReference type="Pfam" id="PF20160">
    <property type="entry name" value="C-JID"/>
    <property type="match status" value="1"/>
</dbReference>
<feature type="domain" description="C-JID" evidence="3">
    <location>
        <begin position="15"/>
        <end position="145"/>
    </location>
</feature>
<evidence type="ECO:0000313" key="5">
    <source>
        <dbReference type="Proteomes" id="UP000237347"/>
    </source>
</evidence>
<evidence type="ECO:0000259" key="3">
    <source>
        <dbReference type="Pfam" id="PF20160"/>
    </source>
</evidence>
<dbReference type="InterPro" id="IPR045344">
    <property type="entry name" value="C-JID"/>
</dbReference>
<organism evidence="4 5">
    <name type="scientific">Quercus suber</name>
    <name type="common">Cork oak</name>
    <dbReference type="NCBI Taxonomy" id="58331"/>
    <lineage>
        <taxon>Eukaryota</taxon>
        <taxon>Viridiplantae</taxon>
        <taxon>Streptophyta</taxon>
        <taxon>Embryophyta</taxon>
        <taxon>Tracheophyta</taxon>
        <taxon>Spermatophyta</taxon>
        <taxon>Magnoliopsida</taxon>
        <taxon>eudicotyledons</taxon>
        <taxon>Gunneridae</taxon>
        <taxon>Pentapetalae</taxon>
        <taxon>rosids</taxon>
        <taxon>fabids</taxon>
        <taxon>Fagales</taxon>
        <taxon>Fagaceae</taxon>
        <taxon>Quercus</taxon>
    </lineage>
</organism>
<proteinExistence type="predicted"/>
<evidence type="ECO:0000256" key="2">
    <source>
        <dbReference type="ARBA" id="ARBA00022737"/>
    </source>
</evidence>